<protein>
    <submittedName>
        <fullName evidence="2">Uncharacterized protein</fullName>
    </submittedName>
</protein>
<feature type="region of interest" description="Disordered" evidence="1">
    <location>
        <begin position="228"/>
        <end position="247"/>
    </location>
</feature>
<evidence type="ECO:0000256" key="1">
    <source>
        <dbReference type="SAM" id="MobiDB-lite"/>
    </source>
</evidence>
<keyword evidence="3" id="KW-1185">Reference proteome</keyword>
<organism evidence="2 3">
    <name type="scientific">Brachionus calyciflorus</name>
    <dbReference type="NCBI Taxonomy" id="104777"/>
    <lineage>
        <taxon>Eukaryota</taxon>
        <taxon>Metazoa</taxon>
        <taxon>Spiralia</taxon>
        <taxon>Gnathifera</taxon>
        <taxon>Rotifera</taxon>
        <taxon>Eurotatoria</taxon>
        <taxon>Monogononta</taxon>
        <taxon>Pseudotrocha</taxon>
        <taxon>Ploima</taxon>
        <taxon>Brachionidae</taxon>
        <taxon>Brachionus</taxon>
    </lineage>
</organism>
<dbReference type="Proteomes" id="UP000663879">
    <property type="component" value="Unassembled WGS sequence"/>
</dbReference>
<reference evidence="2" key="1">
    <citation type="submission" date="2021-02" db="EMBL/GenBank/DDBJ databases">
        <authorList>
            <person name="Nowell W R."/>
        </authorList>
    </citation>
    <scope>NUCLEOTIDE SEQUENCE</scope>
    <source>
        <strain evidence="2">Ploen Becks lab</strain>
    </source>
</reference>
<comment type="caution">
    <text evidence="2">The sequence shown here is derived from an EMBL/GenBank/DDBJ whole genome shotgun (WGS) entry which is preliminary data.</text>
</comment>
<proteinExistence type="predicted"/>
<evidence type="ECO:0000313" key="3">
    <source>
        <dbReference type="Proteomes" id="UP000663879"/>
    </source>
</evidence>
<sequence>MKDKCLVPVHVLNQTYSVEEIDIDIERPKIDEDNSNKKIQDSNITRRKSKQFVIEKSKVTITKTISKSTIQTQTSIPPQLITPPPKIIITDWDKKSILDYHTFNQNPAIDTTPPQTKPNNLDHIEINKQVCSKIVEEKTIDQFNDIESLDQNQQDSKTPSNIQIQKSTKKDFVIDTMSLSSDIRCKCCANRSPSSYCSRGSYVIVKNSQPANIQFEQFDSRLDETLEDESKTIHESDQNLSKHDDHDNAEYYLVNPKLNYDTNNNTSEVNKNLCLDKLNNYENDEYQLANLKQFSNKKSLLIEEIKDDTEKARDDPGSKQPSLLNNSNFNLFSNISSNNTPRISIIQNQELENPKSSCSETNPIIQDKDTIQNMEVITPKKIQPDYLYLYVSGQQCTEIFTQGKILLEKTIHDGKVTEGILLLSLPPSSSDSELLTELYGPGVPFDHFRVQCYIKLNRLLFDKSKYLHQISRNKFLCTKRIEFGNKFPKHEFRFRFNKP</sequence>
<dbReference type="AlphaFoldDB" id="A0A813Q4U5"/>
<name>A0A813Q4U5_9BILA</name>
<dbReference type="EMBL" id="CAJNOC010000441">
    <property type="protein sequence ID" value="CAF0762000.1"/>
    <property type="molecule type" value="Genomic_DNA"/>
</dbReference>
<evidence type="ECO:0000313" key="2">
    <source>
        <dbReference type="EMBL" id="CAF0762000.1"/>
    </source>
</evidence>
<accession>A0A813Q4U5</accession>
<gene>
    <name evidence="2" type="ORF">OXX778_LOCUS4483</name>
</gene>